<gene>
    <name evidence="2" type="ORF">E2C01_066354</name>
</gene>
<reference evidence="2 3" key="1">
    <citation type="submission" date="2019-05" db="EMBL/GenBank/DDBJ databases">
        <title>Another draft genome of Portunus trituberculatus and its Hox gene families provides insights of decapod evolution.</title>
        <authorList>
            <person name="Jeong J.-H."/>
            <person name="Song I."/>
            <person name="Kim S."/>
            <person name="Choi T."/>
            <person name="Kim D."/>
            <person name="Ryu S."/>
            <person name="Kim W."/>
        </authorList>
    </citation>
    <scope>NUCLEOTIDE SEQUENCE [LARGE SCALE GENOMIC DNA]</scope>
    <source>
        <tissue evidence="2">Muscle</tissue>
    </source>
</reference>
<feature type="region of interest" description="Disordered" evidence="1">
    <location>
        <begin position="52"/>
        <end position="88"/>
    </location>
</feature>
<proteinExistence type="predicted"/>
<keyword evidence="3" id="KW-1185">Reference proteome</keyword>
<name>A0A5B7HGV2_PORTR</name>
<evidence type="ECO:0000313" key="3">
    <source>
        <dbReference type="Proteomes" id="UP000324222"/>
    </source>
</evidence>
<dbReference type="Proteomes" id="UP000324222">
    <property type="component" value="Unassembled WGS sequence"/>
</dbReference>
<sequence length="88" mass="8833">MVVVVHMDAFPRGGGSSSSVCGHTGGLPGVVVVVVAASCPVPESLITNVTPHTARHSVGGPRHSLTSWPAHPTLARLGPECGMQTGAT</sequence>
<organism evidence="2 3">
    <name type="scientific">Portunus trituberculatus</name>
    <name type="common">Swimming crab</name>
    <name type="synonym">Neptunus trituberculatus</name>
    <dbReference type="NCBI Taxonomy" id="210409"/>
    <lineage>
        <taxon>Eukaryota</taxon>
        <taxon>Metazoa</taxon>
        <taxon>Ecdysozoa</taxon>
        <taxon>Arthropoda</taxon>
        <taxon>Crustacea</taxon>
        <taxon>Multicrustacea</taxon>
        <taxon>Malacostraca</taxon>
        <taxon>Eumalacostraca</taxon>
        <taxon>Eucarida</taxon>
        <taxon>Decapoda</taxon>
        <taxon>Pleocyemata</taxon>
        <taxon>Brachyura</taxon>
        <taxon>Eubrachyura</taxon>
        <taxon>Portunoidea</taxon>
        <taxon>Portunidae</taxon>
        <taxon>Portuninae</taxon>
        <taxon>Portunus</taxon>
    </lineage>
</organism>
<dbReference type="EMBL" id="VSRR010034049">
    <property type="protein sequence ID" value="MPC72061.1"/>
    <property type="molecule type" value="Genomic_DNA"/>
</dbReference>
<evidence type="ECO:0000256" key="1">
    <source>
        <dbReference type="SAM" id="MobiDB-lite"/>
    </source>
</evidence>
<evidence type="ECO:0000313" key="2">
    <source>
        <dbReference type="EMBL" id="MPC72061.1"/>
    </source>
</evidence>
<comment type="caution">
    <text evidence="2">The sequence shown here is derived from an EMBL/GenBank/DDBJ whole genome shotgun (WGS) entry which is preliminary data.</text>
</comment>
<dbReference type="AlphaFoldDB" id="A0A5B7HGV2"/>
<protein>
    <submittedName>
        <fullName evidence="2">Uncharacterized protein</fullName>
    </submittedName>
</protein>
<accession>A0A5B7HGV2</accession>